<protein>
    <submittedName>
        <fullName evidence="1">Uncharacterized protein</fullName>
    </submittedName>
</protein>
<name>M7YL28_TRIUA</name>
<proteinExistence type="predicted"/>
<sequence length="136" mass="14873">MACGFRSLSTCFSRSPASFAHGQICESPALTVCHPEGHAPIRVWPGEQRGLLLMCLMRERTERSDRSQGSLGRPEELFQGCPVQAHQGCRRPMGFNDADDLCGFAPEAANIAPQSAREITSSLAGIRMIPRRTCQV</sequence>
<organism evidence="1">
    <name type="scientific">Triticum urartu</name>
    <name type="common">Red wild einkorn</name>
    <name type="synonym">Crithodium urartu</name>
    <dbReference type="NCBI Taxonomy" id="4572"/>
    <lineage>
        <taxon>Eukaryota</taxon>
        <taxon>Viridiplantae</taxon>
        <taxon>Streptophyta</taxon>
        <taxon>Embryophyta</taxon>
        <taxon>Tracheophyta</taxon>
        <taxon>Spermatophyta</taxon>
        <taxon>Magnoliopsida</taxon>
        <taxon>Liliopsida</taxon>
        <taxon>Poales</taxon>
        <taxon>Poaceae</taxon>
        <taxon>BOP clade</taxon>
        <taxon>Pooideae</taxon>
        <taxon>Triticodae</taxon>
        <taxon>Triticeae</taxon>
        <taxon>Triticinae</taxon>
        <taxon>Triticum</taxon>
    </lineage>
</organism>
<dbReference type="EMBL" id="KD222797">
    <property type="protein sequence ID" value="EMS51208.1"/>
    <property type="molecule type" value="Genomic_DNA"/>
</dbReference>
<reference evidence="1" key="1">
    <citation type="journal article" date="2013" name="Nature">
        <title>Draft genome of the wheat A-genome progenitor Triticum urartu.</title>
        <authorList>
            <person name="Ling H.Q."/>
            <person name="Zhao S."/>
            <person name="Liu D."/>
            <person name="Wang J."/>
            <person name="Sun H."/>
            <person name="Zhang C."/>
            <person name="Fan H."/>
            <person name="Li D."/>
            <person name="Dong L."/>
            <person name="Tao Y."/>
            <person name="Gao C."/>
            <person name="Wu H."/>
            <person name="Li Y."/>
            <person name="Cui Y."/>
            <person name="Guo X."/>
            <person name="Zheng S."/>
            <person name="Wang B."/>
            <person name="Yu K."/>
            <person name="Liang Q."/>
            <person name="Yang W."/>
            <person name="Lou X."/>
            <person name="Chen J."/>
            <person name="Feng M."/>
            <person name="Jian J."/>
            <person name="Zhang X."/>
            <person name="Luo G."/>
            <person name="Jiang Y."/>
            <person name="Liu J."/>
            <person name="Wang Z."/>
            <person name="Sha Y."/>
            <person name="Zhang B."/>
            <person name="Wu H."/>
            <person name="Tang D."/>
            <person name="Shen Q."/>
            <person name="Xue P."/>
            <person name="Zou S."/>
            <person name="Wang X."/>
            <person name="Liu X."/>
            <person name="Wang F."/>
            <person name="Yang Y."/>
            <person name="An X."/>
            <person name="Dong Z."/>
            <person name="Zhang K."/>
            <person name="Zhang X."/>
            <person name="Luo M.C."/>
            <person name="Dvorak J."/>
            <person name="Tong Y."/>
            <person name="Wang J."/>
            <person name="Yang H."/>
            <person name="Li Z."/>
            <person name="Wang D."/>
            <person name="Zhang A."/>
            <person name="Wang J."/>
        </authorList>
    </citation>
    <scope>NUCLEOTIDE SEQUENCE</scope>
</reference>
<evidence type="ECO:0000313" key="1">
    <source>
        <dbReference type="EMBL" id="EMS51208.1"/>
    </source>
</evidence>
<accession>M7YL28</accession>
<dbReference type="AlphaFoldDB" id="M7YL28"/>
<gene>
    <name evidence="1" type="ORF">TRIUR3_19637</name>
</gene>